<dbReference type="CDD" id="cd03425">
    <property type="entry name" value="NUDIX_MutT_NudA_like"/>
    <property type="match status" value="1"/>
</dbReference>
<dbReference type="Gene3D" id="3.40.630.30">
    <property type="match status" value="1"/>
</dbReference>
<dbReference type="EMBL" id="QJJU01000007">
    <property type="protein sequence ID" value="PXX08915.1"/>
    <property type="molecule type" value="Genomic_DNA"/>
</dbReference>
<keyword evidence="16" id="KW-1185">Reference proteome</keyword>
<dbReference type="GO" id="GO:0006260">
    <property type="term" value="P:DNA replication"/>
    <property type="evidence" value="ECO:0007669"/>
    <property type="project" value="UniProtKB-KW"/>
</dbReference>
<organism evidence="15 16">
    <name type="scientific">Mycolicibacterium moriokaense</name>
    <dbReference type="NCBI Taxonomy" id="39691"/>
    <lineage>
        <taxon>Bacteria</taxon>
        <taxon>Bacillati</taxon>
        <taxon>Actinomycetota</taxon>
        <taxon>Actinomycetes</taxon>
        <taxon>Mycobacteriales</taxon>
        <taxon>Mycobacteriaceae</taxon>
        <taxon>Mycolicibacterium</taxon>
    </lineage>
</organism>
<comment type="caution">
    <text evidence="15">The sequence shown here is derived from an EMBL/GenBank/DDBJ whole genome shotgun (WGS) entry which is preliminary data.</text>
</comment>
<dbReference type="SUPFAM" id="SSF55811">
    <property type="entry name" value="Nudix"/>
    <property type="match status" value="1"/>
</dbReference>
<dbReference type="PROSITE" id="PS51462">
    <property type="entry name" value="NUDIX"/>
    <property type="match status" value="1"/>
</dbReference>
<dbReference type="PANTHER" id="PTHR47707:SF1">
    <property type="entry name" value="NUDIX HYDROLASE FAMILY PROTEIN"/>
    <property type="match status" value="1"/>
</dbReference>
<dbReference type="GO" id="GO:0006281">
    <property type="term" value="P:DNA repair"/>
    <property type="evidence" value="ECO:0007669"/>
    <property type="project" value="UniProtKB-KW"/>
</dbReference>
<dbReference type="InterPro" id="IPR015797">
    <property type="entry name" value="NUDIX_hydrolase-like_dom_sf"/>
</dbReference>
<proteinExistence type="inferred from homology"/>
<evidence type="ECO:0000259" key="13">
    <source>
        <dbReference type="PROSITE" id="PS51186"/>
    </source>
</evidence>
<keyword evidence="15" id="KW-0808">Transferase</keyword>
<dbReference type="GO" id="GO:0046872">
    <property type="term" value="F:metal ion binding"/>
    <property type="evidence" value="ECO:0007669"/>
    <property type="project" value="UniProtKB-KW"/>
</dbReference>
<accession>A0A318HHA0</accession>
<dbReference type="CDD" id="cd04301">
    <property type="entry name" value="NAT_SF"/>
    <property type="match status" value="1"/>
</dbReference>
<dbReference type="Pfam" id="PF00583">
    <property type="entry name" value="Acetyltransf_1"/>
    <property type="match status" value="1"/>
</dbReference>
<keyword evidence="9" id="KW-0234">DNA repair</keyword>
<comment type="catalytic activity">
    <reaction evidence="10">
        <text>8-oxo-dGTP + H2O = 8-oxo-dGMP + diphosphate + H(+)</text>
        <dbReference type="Rhea" id="RHEA:31575"/>
        <dbReference type="ChEBI" id="CHEBI:15377"/>
        <dbReference type="ChEBI" id="CHEBI:15378"/>
        <dbReference type="ChEBI" id="CHEBI:33019"/>
        <dbReference type="ChEBI" id="CHEBI:63224"/>
        <dbReference type="ChEBI" id="CHEBI:77896"/>
        <dbReference type="EC" id="3.6.1.55"/>
    </reaction>
</comment>
<dbReference type="PRINTS" id="PR00502">
    <property type="entry name" value="NUDIXFAMILY"/>
</dbReference>
<dbReference type="InterPro" id="IPR000182">
    <property type="entry name" value="GNAT_dom"/>
</dbReference>
<comment type="similarity">
    <text evidence="2 12">Belongs to the Nudix hydrolase family.</text>
</comment>
<evidence type="ECO:0000256" key="4">
    <source>
        <dbReference type="ARBA" id="ARBA00022705"/>
    </source>
</evidence>
<dbReference type="Proteomes" id="UP000247781">
    <property type="component" value="Unassembled WGS sequence"/>
</dbReference>
<dbReference type="Gene3D" id="3.90.79.10">
    <property type="entry name" value="Nucleoside Triphosphate Pyrophosphohydrolase"/>
    <property type="match status" value="1"/>
</dbReference>
<keyword evidence="5" id="KW-0479">Metal-binding</keyword>
<dbReference type="SUPFAM" id="SSF55729">
    <property type="entry name" value="Acyl-CoA N-acyltransferases (Nat)"/>
    <property type="match status" value="1"/>
</dbReference>
<dbReference type="InterPro" id="IPR016181">
    <property type="entry name" value="Acyl_CoA_acyltransferase"/>
</dbReference>
<feature type="domain" description="Nudix hydrolase" evidence="14">
    <location>
        <begin position="2"/>
        <end position="137"/>
    </location>
</feature>
<dbReference type="AlphaFoldDB" id="A0A318HHA0"/>
<sequence length="327" mass="35594">MSNQIVVAGAVISGSLLLVAQRARPPELAGLWELPGGKVAAGESDAAALARELREELGVEVTVGPRIGADVALNGTTTLRAYRVTQTGGTLHPNDHRALRWIGADELEGLAWVPADRAWVGELTVALQTGLAVRRAVEADRAGIAAVVVEAYRREFSTLSRKVDTITAVLTPAVEVDRFFVADGGGDVIGAVACTDRTGRAMRVLAADWRSNLGLVRGTVAARILAPQWISQLDYPDDTGYIEFVAVAERARRQGIATRLIEGVIAQTRYTNFELEVTDVNVAARDCYRRVGFVDVNRKKEKFGRIKGFRERIYMHYTREPTELAAQ</sequence>
<gene>
    <name evidence="15" type="ORF">C8E89_107220</name>
</gene>
<dbReference type="InterPro" id="IPR047127">
    <property type="entry name" value="MutT-like"/>
</dbReference>
<evidence type="ECO:0000256" key="9">
    <source>
        <dbReference type="ARBA" id="ARBA00023204"/>
    </source>
</evidence>
<dbReference type="PANTHER" id="PTHR47707">
    <property type="entry name" value="8-OXO-DGTP DIPHOSPHATASE"/>
    <property type="match status" value="1"/>
</dbReference>
<dbReference type="InterPro" id="IPR000086">
    <property type="entry name" value="NUDIX_hydrolase_dom"/>
</dbReference>
<evidence type="ECO:0000256" key="3">
    <source>
        <dbReference type="ARBA" id="ARBA00022457"/>
    </source>
</evidence>
<dbReference type="InterPro" id="IPR020084">
    <property type="entry name" value="NUDIX_hydrolase_CS"/>
</dbReference>
<dbReference type="GO" id="GO:0035539">
    <property type="term" value="F:8-oxo-7,8-dihydrodeoxyguanosine triphosphate pyrophosphatase activity"/>
    <property type="evidence" value="ECO:0007669"/>
    <property type="project" value="UniProtKB-EC"/>
</dbReference>
<dbReference type="GO" id="GO:0044715">
    <property type="term" value="F:8-oxo-dGDP phosphatase activity"/>
    <property type="evidence" value="ECO:0007669"/>
    <property type="project" value="TreeGrafter"/>
</dbReference>
<evidence type="ECO:0000256" key="11">
    <source>
        <dbReference type="ARBA" id="ARBA00038905"/>
    </source>
</evidence>
<evidence type="ECO:0000313" key="16">
    <source>
        <dbReference type="Proteomes" id="UP000247781"/>
    </source>
</evidence>
<dbReference type="PROSITE" id="PS00893">
    <property type="entry name" value="NUDIX_BOX"/>
    <property type="match status" value="1"/>
</dbReference>
<comment type="cofactor">
    <cofactor evidence="1">
        <name>Mg(2+)</name>
        <dbReference type="ChEBI" id="CHEBI:18420"/>
    </cofactor>
</comment>
<evidence type="ECO:0000256" key="1">
    <source>
        <dbReference type="ARBA" id="ARBA00001946"/>
    </source>
</evidence>
<evidence type="ECO:0000256" key="2">
    <source>
        <dbReference type="ARBA" id="ARBA00005582"/>
    </source>
</evidence>
<evidence type="ECO:0000259" key="14">
    <source>
        <dbReference type="PROSITE" id="PS51462"/>
    </source>
</evidence>
<dbReference type="EC" id="3.6.1.55" evidence="11"/>
<dbReference type="InterPro" id="IPR020476">
    <property type="entry name" value="Nudix_hydrolase"/>
</dbReference>
<keyword evidence="8" id="KW-0460">Magnesium</keyword>
<dbReference type="GO" id="GO:0044716">
    <property type="term" value="F:8-oxo-GDP phosphatase activity"/>
    <property type="evidence" value="ECO:0007669"/>
    <property type="project" value="TreeGrafter"/>
</dbReference>
<reference evidence="15 16" key="2">
    <citation type="submission" date="2018-06" db="EMBL/GenBank/DDBJ databases">
        <title>Sequencing of bacterial isolates from soil warming experiment in Harvard Forest, Massachusetts, USA.</title>
        <authorList>
            <person name="Deangelis K.PhD."/>
        </authorList>
    </citation>
    <scope>NUCLEOTIDE SEQUENCE [LARGE SCALE GENOMIC DNA]</scope>
    <source>
        <strain evidence="15 16">GAS496</strain>
    </source>
</reference>
<reference evidence="16" key="1">
    <citation type="submission" date="2018-05" db="EMBL/GenBank/DDBJ databases">
        <authorList>
            <person name="Deangelis K."/>
            <person name="Huntemann M."/>
            <person name="Clum A."/>
            <person name="Pillay M."/>
            <person name="Palaniappan K."/>
            <person name="Varghese N."/>
            <person name="Mikhailova N."/>
            <person name="Stamatis D."/>
            <person name="Reddy T."/>
            <person name="Daum C."/>
            <person name="Shapiro N."/>
            <person name="Ivanova N."/>
            <person name="Kyrpides N."/>
            <person name="Woyke T."/>
        </authorList>
    </citation>
    <scope>NUCLEOTIDE SEQUENCE [LARGE SCALE GENOMIC DNA]</scope>
    <source>
        <strain evidence="16">GAS496</strain>
    </source>
</reference>
<evidence type="ECO:0000313" key="15">
    <source>
        <dbReference type="EMBL" id="PXX08915.1"/>
    </source>
</evidence>
<evidence type="ECO:0000256" key="8">
    <source>
        <dbReference type="ARBA" id="ARBA00022842"/>
    </source>
</evidence>
<evidence type="ECO:0000256" key="12">
    <source>
        <dbReference type="RuleBase" id="RU003476"/>
    </source>
</evidence>
<dbReference type="PROSITE" id="PS51186">
    <property type="entry name" value="GNAT"/>
    <property type="match status" value="1"/>
</dbReference>
<evidence type="ECO:0000256" key="6">
    <source>
        <dbReference type="ARBA" id="ARBA00022763"/>
    </source>
</evidence>
<keyword evidence="3" id="KW-0515">Mutator protein</keyword>
<dbReference type="Pfam" id="PF00293">
    <property type="entry name" value="NUDIX"/>
    <property type="match status" value="1"/>
</dbReference>
<evidence type="ECO:0000256" key="7">
    <source>
        <dbReference type="ARBA" id="ARBA00022801"/>
    </source>
</evidence>
<evidence type="ECO:0000256" key="10">
    <source>
        <dbReference type="ARBA" id="ARBA00035861"/>
    </source>
</evidence>
<keyword evidence="7 12" id="KW-0378">Hydrolase</keyword>
<dbReference type="GO" id="GO:0016747">
    <property type="term" value="F:acyltransferase activity, transferring groups other than amino-acyl groups"/>
    <property type="evidence" value="ECO:0007669"/>
    <property type="project" value="InterPro"/>
</dbReference>
<protein>
    <recommendedName>
        <fullName evidence="11">8-oxo-dGTP diphosphatase</fullName>
        <ecNumber evidence="11">3.6.1.55</ecNumber>
    </recommendedName>
</protein>
<feature type="domain" description="N-acetyltransferase" evidence="13">
    <location>
        <begin position="131"/>
        <end position="320"/>
    </location>
</feature>
<name>A0A318HHA0_9MYCO</name>
<keyword evidence="6" id="KW-0227">DNA damage</keyword>
<dbReference type="GO" id="GO:0008413">
    <property type="term" value="F:8-oxo-7,8-dihydroguanosine triphosphate pyrophosphatase activity"/>
    <property type="evidence" value="ECO:0007669"/>
    <property type="project" value="TreeGrafter"/>
</dbReference>
<evidence type="ECO:0000256" key="5">
    <source>
        <dbReference type="ARBA" id="ARBA00022723"/>
    </source>
</evidence>
<keyword evidence="4" id="KW-0235">DNA replication</keyword>